<evidence type="ECO:0000313" key="2">
    <source>
        <dbReference type="EMBL" id="CAD8100684.1"/>
    </source>
</evidence>
<organism evidence="2 3">
    <name type="scientific">Paramecium sonneborni</name>
    <dbReference type="NCBI Taxonomy" id="65129"/>
    <lineage>
        <taxon>Eukaryota</taxon>
        <taxon>Sar</taxon>
        <taxon>Alveolata</taxon>
        <taxon>Ciliophora</taxon>
        <taxon>Intramacronucleata</taxon>
        <taxon>Oligohymenophorea</taxon>
        <taxon>Peniculida</taxon>
        <taxon>Parameciidae</taxon>
        <taxon>Paramecium</taxon>
    </lineage>
</organism>
<keyword evidence="1" id="KW-0812">Transmembrane</keyword>
<feature type="transmembrane region" description="Helical" evidence="1">
    <location>
        <begin position="27"/>
        <end position="45"/>
    </location>
</feature>
<accession>A0A8S1PCQ0</accession>
<keyword evidence="1" id="KW-0472">Membrane</keyword>
<dbReference type="Proteomes" id="UP000692954">
    <property type="component" value="Unassembled WGS sequence"/>
</dbReference>
<sequence length="158" mass="18818">MNILSEEYNENKRITVAKFTKIFSKAINQYTLIIIFLIILIYLSLQNCVQNDLHFLVFLVIQKQFLAQFRLDNNFISPKRIKFNIQVPINKITVDSMAQEGIKEWKFLFLILLQNLEGRIFVKRQICCNYIFDHKIVNQSTFYKFNNTVLCIIQSQIQ</sequence>
<reference evidence="2" key="1">
    <citation type="submission" date="2021-01" db="EMBL/GenBank/DDBJ databases">
        <authorList>
            <consortium name="Genoscope - CEA"/>
            <person name="William W."/>
        </authorList>
    </citation>
    <scope>NUCLEOTIDE SEQUENCE</scope>
</reference>
<protein>
    <recommendedName>
        <fullName evidence="4">Transmembrane protein</fullName>
    </recommendedName>
</protein>
<proteinExistence type="predicted"/>
<gene>
    <name evidence="2" type="ORF">PSON_ATCC_30995.1.T0740163</name>
</gene>
<keyword evidence="1" id="KW-1133">Transmembrane helix</keyword>
<evidence type="ECO:0000313" key="3">
    <source>
        <dbReference type="Proteomes" id="UP000692954"/>
    </source>
</evidence>
<evidence type="ECO:0000256" key="1">
    <source>
        <dbReference type="SAM" id="Phobius"/>
    </source>
</evidence>
<evidence type="ECO:0008006" key="4">
    <source>
        <dbReference type="Google" id="ProtNLM"/>
    </source>
</evidence>
<keyword evidence="3" id="KW-1185">Reference proteome</keyword>
<comment type="caution">
    <text evidence="2">The sequence shown here is derived from an EMBL/GenBank/DDBJ whole genome shotgun (WGS) entry which is preliminary data.</text>
</comment>
<name>A0A8S1PCQ0_9CILI</name>
<dbReference type="EMBL" id="CAJJDN010000074">
    <property type="protein sequence ID" value="CAD8100684.1"/>
    <property type="molecule type" value="Genomic_DNA"/>
</dbReference>
<dbReference type="AlphaFoldDB" id="A0A8S1PCQ0"/>